<accession>A0A8S2PSK8</accession>
<evidence type="ECO:0000256" key="1">
    <source>
        <dbReference type="SAM" id="Phobius"/>
    </source>
</evidence>
<dbReference type="EMBL" id="CAJOBH010006691">
    <property type="protein sequence ID" value="CAF4063503.1"/>
    <property type="molecule type" value="Genomic_DNA"/>
</dbReference>
<reference evidence="3" key="1">
    <citation type="submission" date="2021-02" db="EMBL/GenBank/DDBJ databases">
        <authorList>
            <person name="Nowell W R."/>
        </authorList>
    </citation>
    <scope>NUCLEOTIDE SEQUENCE</scope>
</reference>
<sequence>MRCPRYSTRVILCTLLSNIHLFKKRFDNNYKIMRLIHCFVMAITVSAVVSIDLLQVPACLSGSLMSCAGLGATLIMPAINMHSWHDETT</sequence>
<dbReference type="EMBL" id="CAJOBJ010166915">
    <property type="protein sequence ID" value="CAF4867841.1"/>
    <property type="molecule type" value="Genomic_DNA"/>
</dbReference>
<dbReference type="Proteomes" id="UP000676336">
    <property type="component" value="Unassembled WGS sequence"/>
</dbReference>
<evidence type="ECO:0000313" key="4">
    <source>
        <dbReference type="EMBL" id="CAF4867841.1"/>
    </source>
</evidence>
<comment type="caution">
    <text evidence="3">The sequence shown here is derived from an EMBL/GenBank/DDBJ whole genome shotgun (WGS) entry which is preliminary data.</text>
</comment>
<dbReference type="Proteomes" id="UP000681720">
    <property type="component" value="Unassembled WGS sequence"/>
</dbReference>
<keyword evidence="1" id="KW-1133">Transmembrane helix</keyword>
<keyword evidence="1" id="KW-0812">Transmembrane</keyword>
<evidence type="ECO:0000313" key="3">
    <source>
        <dbReference type="EMBL" id="CAF4063503.1"/>
    </source>
</evidence>
<dbReference type="Proteomes" id="UP000681967">
    <property type="component" value="Unassembled WGS sequence"/>
</dbReference>
<feature type="transmembrane region" description="Helical" evidence="1">
    <location>
        <begin position="60"/>
        <end position="79"/>
    </location>
</feature>
<evidence type="ECO:0000313" key="2">
    <source>
        <dbReference type="EMBL" id="CAF3889870.1"/>
    </source>
</evidence>
<feature type="transmembrane region" description="Helical" evidence="1">
    <location>
        <begin position="35"/>
        <end position="54"/>
    </location>
</feature>
<organism evidence="3 5">
    <name type="scientific">Rotaria magnacalcarata</name>
    <dbReference type="NCBI Taxonomy" id="392030"/>
    <lineage>
        <taxon>Eukaryota</taxon>
        <taxon>Metazoa</taxon>
        <taxon>Spiralia</taxon>
        <taxon>Gnathifera</taxon>
        <taxon>Rotifera</taxon>
        <taxon>Eurotatoria</taxon>
        <taxon>Bdelloidea</taxon>
        <taxon>Philodinida</taxon>
        <taxon>Philodinidae</taxon>
        <taxon>Rotaria</taxon>
    </lineage>
</organism>
<protein>
    <submittedName>
        <fullName evidence="3">Uncharacterized protein</fullName>
    </submittedName>
</protein>
<evidence type="ECO:0000313" key="5">
    <source>
        <dbReference type="Proteomes" id="UP000681967"/>
    </source>
</evidence>
<dbReference type="EMBL" id="CAJOBI010001595">
    <property type="protein sequence ID" value="CAF3889870.1"/>
    <property type="molecule type" value="Genomic_DNA"/>
</dbReference>
<gene>
    <name evidence="3" type="ORF">BYL167_LOCUS17102</name>
    <name evidence="4" type="ORF">GIL414_LOCUS50224</name>
    <name evidence="2" type="ORF">SMN809_LOCUS6062</name>
</gene>
<dbReference type="AlphaFoldDB" id="A0A8S2PSK8"/>
<proteinExistence type="predicted"/>
<keyword evidence="1" id="KW-0472">Membrane</keyword>
<name>A0A8S2PSK8_9BILA</name>